<evidence type="ECO:0000313" key="3">
    <source>
        <dbReference type="Proteomes" id="UP000594342"/>
    </source>
</evidence>
<name>A0A5K0U8C2_9VIRU</name>
<accession>A0A5K0U8C2</accession>
<dbReference type="PROSITE" id="PS50146">
    <property type="entry name" value="DAGK"/>
    <property type="match status" value="1"/>
</dbReference>
<dbReference type="InterPro" id="IPR050187">
    <property type="entry name" value="Lipid_Phosphate_FormReg"/>
</dbReference>
<evidence type="ECO:0000259" key="1">
    <source>
        <dbReference type="PROSITE" id="PS50146"/>
    </source>
</evidence>
<dbReference type="InterPro" id="IPR001206">
    <property type="entry name" value="Diacylglycerol_kinase_cat_dom"/>
</dbReference>
<protein>
    <submittedName>
        <fullName evidence="2">Diacylglycerol kinase family lipid kinase</fullName>
    </submittedName>
</protein>
<dbReference type="SUPFAM" id="SSF111331">
    <property type="entry name" value="NAD kinase/diacylglycerol kinase-like"/>
    <property type="match status" value="1"/>
</dbReference>
<keyword evidence="2" id="KW-0418">Kinase</keyword>
<feature type="domain" description="DAGKc" evidence="1">
    <location>
        <begin position="64"/>
        <end position="158"/>
    </location>
</feature>
<keyword evidence="2" id="KW-0808">Transferase</keyword>
<evidence type="ECO:0000313" key="2">
    <source>
        <dbReference type="EMBL" id="VBB18288.1"/>
    </source>
</evidence>
<organism evidence="2 3">
    <name type="scientific">Yasminevirus sp. GU-2018</name>
    <dbReference type="NCBI Taxonomy" id="2420051"/>
    <lineage>
        <taxon>Viruses</taxon>
        <taxon>Varidnaviria</taxon>
        <taxon>Bamfordvirae</taxon>
        <taxon>Nucleocytoviricota</taxon>
        <taxon>Megaviricetes</taxon>
        <taxon>Imitervirales</taxon>
        <taxon>Mimiviridae</taxon>
        <taxon>Klosneuvirinae</taxon>
        <taxon>Yasminevirus</taxon>
        <taxon>Yasminevirus saudimassiliense</taxon>
    </lineage>
</organism>
<dbReference type="PANTHER" id="PTHR12358:SF54">
    <property type="entry name" value="SPHINGOSINE KINASE RELATED PROTEIN"/>
    <property type="match status" value="1"/>
</dbReference>
<dbReference type="Proteomes" id="UP000594342">
    <property type="component" value="Unassembled WGS sequence"/>
</dbReference>
<dbReference type="InterPro" id="IPR017438">
    <property type="entry name" value="ATP-NAD_kinase_N"/>
</dbReference>
<reference evidence="2 3" key="1">
    <citation type="submission" date="2018-10" db="EMBL/GenBank/DDBJ databases">
        <authorList>
            <consortium name="IHU Genomes"/>
        </authorList>
    </citation>
    <scope>NUCLEOTIDE SEQUENCE [LARGE SCALE GENOMIC DNA]</scope>
    <source>
        <strain evidence="2 3">A1</strain>
    </source>
</reference>
<keyword evidence="3" id="KW-1185">Reference proteome</keyword>
<dbReference type="EMBL" id="UPSH01000001">
    <property type="protein sequence ID" value="VBB18288.1"/>
    <property type="molecule type" value="Genomic_DNA"/>
</dbReference>
<comment type="caution">
    <text evidence="2">The sequence shown here is derived from an EMBL/GenBank/DDBJ whole genome shotgun (WGS) entry which is preliminary data.</text>
</comment>
<sequence>MTEKLNVPKKANLNVYIVVNPSAGSYDEGTFNDLENTIKRTLQTYSLQKRFTELLDGNVIDSEKERSQQFNVITLKTQYANHARAHFSQLENVILKSVSLIIIVGGDGMVHEVVNGVSRNPNLSQYPFFAVCPMGTGNHLADLVGTSSSDLFLKALRNYSDLVETQSITENTSTSFGTKSIIPTEVVCLPTSNADRVKGEVIVPTLSINTIITGVPSNVNERATKIAPYLPGVLSFLKYELGTVFGMFDRDYLKIDLGRSSEIDNTNNNRNVIIDDVIGLFVQTTPSCGNGFVVDSRVTGNEEGLTYAYFKDVNTCKLLFELSKEKAGYNSQDLVRRYNIDREITLHPYGDEYVYVTVDGQNEKITLPVTVRRSGVSLRFLTV</sequence>
<proteinExistence type="predicted"/>
<dbReference type="PANTHER" id="PTHR12358">
    <property type="entry name" value="SPHINGOSINE KINASE"/>
    <property type="match status" value="1"/>
</dbReference>
<dbReference type="Pfam" id="PF00781">
    <property type="entry name" value="DAGK_cat"/>
    <property type="match status" value="1"/>
</dbReference>
<dbReference type="GO" id="GO:0016301">
    <property type="term" value="F:kinase activity"/>
    <property type="evidence" value="ECO:0007669"/>
    <property type="project" value="UniProtKB-KW"/>
</dbReference>
<dbReference type="InterPro" id="IPR016064">
    <property type="entry name" value="NAD/diacylglycerol_kinase_sf"/>
</dbReference>
<dbReference type="Gene3D" id="3.40.50.10330">
    <property type="entry name" value="Probable inorganic polyphosphate/atp-NAD kinase, domain 1"/>
    <property type="match status" value="1"/>
</dbReference>
<gene>
    <name evidence="2" type="ORF">YASMINEVIRUS_751</name>
</gene>